<evidence type="ECO:0000313" key="2">
    <source>
        <dbReference type="Proteomes" id="UP000324611"/>
    </source>
</evidence>
<protein>
    <submittedName>
        <fullName evidence="1">Uncharacterized protein</fullName>
    </submittedName>
</protein>
<dbReference type="RefSeq" id="WP_149838300.1">
    <property type="nucleotide sequence ID" value="NZ_VUOC01000002.1"/>
</dbReference>
<sequence>MKTRKLTVPYKGEAYDVDIAIVHKKAAECRITACVAGQEILFVSNNKNCKHAVYRENIIAEGLMDEIGKRICEECL</sequence>
<dbReference type="Proteomes" id="UP000324611">
    <property type="component" value="Unassembled WGS sequence"/>
</dbReference>
<dbReference type="AlphaFoldDB" id="A0A5B2VWH8"/>
<organism evidence="1 2">
    <name type="scientific">Chitinophaga agrisoli</name>
    <dbReference type="NCBI Taxonomy" id="2607653"/>
    <lineage>
        <taxon>Bacteria</taxon>
        <taxon>Pseudomonadati</taxon>
        <taxon>Bacteroidota</taxon>
        <taxon>Chitinophagia</taxon>
        <taxon>Chitinophagales</taxon>
        <taxon>Chitinophagaceae</taxon>
        <taxon>Chitinophaga</taxon>
    </lineage>
</organism>
<reference evidence="1 2" key="2">
    <citation type="submission" date="2019-09" db="EMBL/GenBank/DDBJ databases">
        <authorList>
            <person name="Jin C."/>
        </authorList>
    </citation>
    <scope>NUCLEOTIDE SEQUENCE [LARGE SCALE GENOMIC DNA]</scope>
    <source>
        <strain evidence="1 2">BN140078</strain>
    </source>
</reference>
<evidence type="ECO:0000313" key="1">
    <source>
        <dbReference type="EMBL" id="KAA2243425.1"/>
    </source>
</evidence>
<name>A0A5B2VWH8_9BACT</name>
<dbReference type="EMBL" id="VUOC01000002">
    <property type="protein sequence ID" value="KAA2243425.1"/>
    <property type="molecule type" value="Genomic_DNA"/>
</dbReference>
<proteinExistence type="predicted"/>
<accession>A0A5B2VWH8</accession>
<keyword evidence="2" id="KW-1185">Reference proteome</keyword>
<comment type="caution">
    <text evidence="1">The sequence shown here is derived from an EMBL/GenBank/DDBJ whole genome shotgun (WGS) entry which is preliminary data.</text>
</comment>
<gene>
    <name evidence="1" type="ORF">F0L74_13075</name>
</gene>
<reference evidence="1 2" key="1">
    <citation type="submission" date="2019-09" db="EMBL/GenBank/DDBJ databases">
        <title>Chitinophaga ginsengihumi sp. nov., isolated from soil of ginseng rhizosphere.</title>
        <authorList>
            <person name="Lee J."/>
        </authorList>
    </citation>
    <scope>NUCLEOTIDE SEQUENCE [LARGE SCALE GENOMIC DNA]</scope>
    <source>
        <strain evidence="1 2">BN140078</strain>
    </source>
</reference>